<feature type="compositionally biased region" description="Polar residues" evidence="1">
    <location>
        <begin position="162"/>
        <end position="184"/>
    </location>
</feature>
<dbReference type="VEuPathDB" id="FungiDB:VP01_362g25"/>
<dbReference type="PANTHER" id="PTHR28094:SF1">
    <property type="entry name" value="MEIOTICALLY UP-REGULATED GENE 113 PROTEIN"/>
    <property type="match status" value="1"/>
</dbReference>
<dbReference type="InterPro" id="IPR053006">
    <property type="entry name" value="Meiosis_regulatory"/>
</dbReference>
<dbReference type="AlphaFoldDB" id="A0A0L6UUS5"/>
<evidence type="ECO:0000256" key="1">
    <source>
        <dbReference type="SAM" id="MobiDB-lite"/>
    </source>
</evidence>
<dbReference type="STRING" id="27349.A0A0L6UUS5"/>
<evidence type="ECO:0000313" key="2">
    <source>
        <dbReference type="EMBL" id="KNZ52283.1"/>
    </source>
</evidence>
<organism evidence="2 3">
    <name type="scientific">Puccinia sorghi</name>
    <dbReference type="NCBI Taxonomy" id="27349"/>
    <lineage>
        <taxon>Eukaryota</taxon>
        <taxon>Fungi</taxon>
        <taxon>Dikarya</taxon>
        <taxon>Basidiomycota</taxon>
        <taxon>Pucciniomycotina</taxon>
        <taxon>Pucciniomycetes</taxon>
        <taxon>Pucciniales</taxon>
        <taxon>Pucciniaceae</taxon>
        <taxon>Puccinia</taxon>
    </lineage>
</organism>
<name>A0A0L6UUS5_9BASI</name>
<reference evidence="2 3" key="1">
    <citation type="submission" date="2015-08" db="EMBL/GenBank/DDBJ databases">
        <title>Next Generation Sequencing and Analysis of the Genome of Puccinia sorghi L Schw, the Causal Agent of Maize Common Rust.</title>
        <authorList>
            <person name="Rochi L."/>
            <person name="Burguener G."/>
            <person name="Darino M."/>
            <person name="Turjanski A."/>
            <person name="Kreff E."/>
            <person name="Dieguez M.J."/>
            <person name="Sacco F."/>
        </authorList>
    </citation>
    <scope>NUCLEOTIDE SEQUENCE [LARGE SCALE GENOMIC DNA]</scope>
    <source>
        <strain evidence="2 3">RO10H11247</strain>
    </source>
</reference>
<proteinExistence type="predicted"/>
<feature type="compositionally biased region" description="Low complexity" evidence="1">
    <location>
        <begin position="33"/>
        <end position="57"/>
    </location>
</feature>
<keyword evidence="3" id="KW-1185">Reference proteome</keyword>
<feature type="compositionally biased region" description="Pro residues" evidence="1">
    <location>
        <begin position="78"/>
        <end position="96"/>
    </location>
</feature>
<dbReference type="Proteomes" id="UP000037035">
    <property type="component" value="Unassembled WGS sequence"/>
</dbReference>
<feature type="compositionally biased region" description="Pro residues" evidence="1">
    <location>
        <begin position="60"/>
        <end position="69"/>
    </location>
</feature>
<accession>A0A0L6UUS5</accession>
<evidence type="ECO:0000313" key="3">
    <source>
        <dbReference type="Proteomes" id="UP000037035"/>
    </source>
</evidence>
<feature type="compositionally biased region" description="Polar residues" evidence="1">
    <location>
        <begin position="102"/>
        <end position="131"/>
    </location>
</feature>
<sequence>MAKTEKEKLDRIFMDRLTRALERIGLASRSSHKSQQQQHQLQPTHQSHSSSNPPHSTYPFPLPHHPPTVNPIQQPIAFPIPQPTGNPPPTSPPRITPCPTHNAPSSANHPKQTPVTIDLTASTSSSESIRQPETPVKKTPSKAPKKQPEHRLNASNRPPPHTSKNGPHSTTNSALKTPTKSSQTPGGGASPSAGSPLADRRCAGTTKQGKPCSRKPMKTLEGSKINMAETLDHLDTVLASSTPPPNSAPVVPRFCFQHYQMVQSQSGSFVANSQWIQYSEWIDEGLPEGVKITLKTEMAKQPSCKDEQDKGYLYCHEMRPDASTGEGTEGASGVTYIKVGRSIRPVARLGEWERQCRSRAPIVRAFFPGSGGSTSYLNGVQSVGASTADDDGSARDGGGMRFHRKWERLVLLELAGWASIRLPLHNSQKSPCIDCGKLHTEIFALLKGDYETLVKPIIEKWLLWCSFAYN</sequence>
<dbReference type="OrthoDB" id="2417614at2759"/>
<comment type="caution">
    <text evidence="2">The sequence shown here is derived from an EMBL/GenBank/DDBJ whole genome shotgun (WGS) entry which is preliminary data.</text>
</comment>
<feature type="region of interest" description="Disordered" evidence="1">
    <location>
        <begin position="24"/>
        <end position="222"/>
    </location>
</feature>
<gene>
    <name evidence="2" type="ORF">VP01_362g25</name>
</gene>
<dbReference type="PANTHER" id="PTHR28094">
    <property type="entry name" value="MEIOTICALLY UP-REGULATED GENE 113 PROTEIN"/>
    <property type="match status" value="1"/>
</dbReference>
<dbReference type="EMBL" id="LAVV01008646">
    <property type="protein sequence ID" value="KNZ52283.1"/>
    <property type="molecule type" value="Genomic_DNA"/>
</dbReference>
<protein>
    <submittedName>
        <fullName evidence="2">Uncharacterized protein</fullName>
    </submittedName>
</protein>